<evidence type="ECO:0000256" key="1">
    <source>
        <dbReference type="SAM" id="MobiDB-lite"/>
    </source>
</evidence>
<comment type="caution">
    <text evidence="3">The sequence shown here is derived from an EMBL/GenBank/DDBJ whole genome shotgun (WGS) entry which is preliminary data.</text>
</comment>
<feature type="compositionally biased region" description="Basic and acidic residues" evidence="1">
    <location>
        <begin position="1"/>
        <end position="18"/>
    </location>
</feature>
<dbReference type="EMBL" id="JAKOGI010000561">
    <property type="protein sequence ID" value="KAJ8433080.1"/>
    <property type="molecule type" value="Genomic_DNA"/>
</dbReference>
<evidence type="ECO:0000313" key="3">
    <source>
        <dbReference type="EMBL" id="KAJ8433080.1"/>
    </source>
</evidence>
<evidence type="ECO:0000313" key="4">
    <source>
        <dbReference type="Proteomes" id="UP001153076"/>
    </source>
</evidence>
<dbReference type="AlphaFoldDB" id="A0A9Q1Q9Q8"/>
<dbReference type="Proteomes" id="UP001153076">
    <property type="component" value="Unassembled WGS sequence"/>
</dbReference>
<accession>A0A9Q1Q9Q8</accession>
<evidence type="ECO:0000259" key="2">
    <source>
        <dbReference type="Pfam" id="PF19259"/>
    </source>
</evidence>
<sequence length="344" mass="39517">MPGEINEREGKRRLKDDSDPNLATALCTQKGNFSATLPHLHTQALDQTIQRNDELARAGHARENRRRDVNILPQLRPLEDRFNNGGGLEMIPRNNLHFNPKVEFPCFDGKDRKGWIKKCTRYFGLCRINEDQKVHLVTLHFKGPAEIWFGSYIMGRRNVTWDEFIVHICSRFRDNYLGSKVVDFDKLHQTGSLDNYLVKFEELKALLLVRNLTMSDTYFLESFITRLTAAVKPPVRAFNLQTVSAAMDYAKYQKEAIQALKITPDRTPKSLPIHSKPTLPTPASFAKTILNTSDSYKSPINSQNFQKPPKFIPASERAEKMAKGLCYYCDQPFERRHKCGNKGK</sequence>
<name>A0A9Q1Q9Q8_9CARY</name>
<reference evidence="3" key="1">
    <citation type="submission" date="2022-04" db="EMBL/GenBank/DDBJ databases">
        <title>Carnegiea gigantea Genome sequencing and assembly v2.</title>
        <authorList>
            <person name="Copetti D."/>
            <person name="Sanderson M.J."/>
            <person name="Burquez A."/>
            <person name="Wojciechowski M.F."/>
        </authorList>
    </citation>
    <scope>NUCLEOTIDE SEQUENCE</scope>
    <source>
        <strain evidence="3">SGP5-SGP5p</strain>
        <tissue evidence="3">Aerial part</tissue>
    </source>
</reference>
<proteinExistence type="predicted"/>
<dbReference type="InterPro" id="IPR045358">
    <property type="entry name" value="Ty3_capsid"/>
</dbReference>
<protein>
    <recommendedName>
        <fullName evidence="2">Ty3 transposon capsid-like protein domain-containing protein</fullName>
    </recommendedName>
</protein>
<dbReference type="Pfam" id="PF19259">
    <property type="entry name" value="Ty3_capsid"/>
    <property type="match status" value="1"/>
</dbReference>
<gene>
    <name evidence="3" type="ORF">Cgig2_014128</name>
</gene>
<keyword evidence="4" id="KW-1185">Reference proteome</keyword>
<feature type="domain" description="Ty3 transposon capsid-like protein" evidence="2">
    <location>
        <begin position="128"/>
        <end position="259"/>
    </location>
</feature>
<organism evidence="3 4">
    <name type="scientific">Carnegiea gigantea</name>
    <dbReference type="NCBI Taxonomy" id="171969"/>
    <lineage>
        <taxon>Eukaryota</taxon>
        <taxon>Viridiplantae</taxon>
        <taxon>Streptophyta</taxon>
        <taxon>Embryophyta</taxon>
        <taxon>Tracheophyta</taxon>
        <taxon>Spermatophyta</taxon>
        <taxon>Magnoliopsida</taxon>
        <taxon>eudicotyledons</taxon>
        <taxon>Gunneridae</taxon>
        <taxon>Pentapetalae</taxon>
        <taxon>Caryophyllales</taxon>
        <taxon>Cactineae</taxon>
        <taxon>Cactaceae</taxon>
        <taxon>Cactoideae</taxon>
        <taxon>Echinocereeae</taxon>
        <taxon>Carnegiea</taxon>
    </lineage>
</organism>
<dbReference type="OrthoDB" id="2013610at2759"/>
<feature type="region of interest" description="Disordered" evidence="1">
    <location>
        <begin position="1"/>
        <end position="20"/>
    </location>
</feature>